<dbReference type="PANTHER" id="PTHR46796:SF7">
    <property type="entry name" value="ARAC FAMILY TRANSCRIPTIONAL REGULATOR"/>
    <property type="match status" value="1"/>
</dbReference>
<reference evidence="5 6" key="1">
    <citation type="submission" date="2020-04" db="EMBL/GenBank/DDBJ databases">
        <title>Global-level population genomics: horizontal gene transfer, symbiosis and evolution in Rhizobia.</title>
        <authorList>
            <person name="Gai Y."/>
        </authorList>
    </citation>
    <scope>NUCLEOTIDE SEQUENCE [LARGE SCALE GENOMIC DNA]</scope>
    <source>
        <strain evidence="5 6">BLR33</strain>
    </source>
</reference>
<dbReference type="RefSeq" id="WP_221118602.1">
    <property type="nucleotide sequence ID" value="NZ_JABDXZ010000005.1"/>
</dbReference>
<dbReference type="EMBL" id="JABDYF010000001">
    <property type="protein sequence ID" value="MBX5088451.1"/>
    <property type="molecule type" value="Genomic_DNA"/>
</dbReference>
<dbReference type="Pfam" id="PF12852">
    <property type="entry name" value="Cupin_6"/>
    <property type="match status" value="1"/>
</dbReference>
<keyword evidence="3" id="KW-0804">Transcription</keyword>
<dbReference type="PANTHER" id="PTHR46796">
    <property type="entry name" value="HTH-TYPE TRANSCRIPTIONAL ACTIVATOR RHAS-RELATED"/>
    <property type="match status" value="1"/>
</dbReference>
<dbReference type="InterPro" id="IPR050204">
    <property type="entry name" value="AraC_XylS_family_regulators"/>
</dbReference>
<name>A0ABS7IAF4_9HYPH</name>
<feature type="domain" description="HTH araC/xylS-type" evidence="4">
    <location>
        <begin position="205"/>
        <end position="303"/>
    </location>
</feature>
<evidence type="ECO:0000313" key="6">
    <source>
        <dbReference type="Proteomes" id="UP000770629"/>
    </source>
</evidence>
<dbReference type="InterPro" id="IPR009057">
    <property type="entry name" value="Homeodomain-like_sf"/>
</dbReference>
<dbReference type="SUPFAM" id="SSF46689">
    <property type="entry name" value="Homeodomain-like"/>
    <property type="match status" value="2"/>
</dbReference>
<dbReference type="PROSITE" id="PS01124">
    <property type="entry name" value="HTH_ARAC_FAMILY_2"/>
    <property type="match status" value="1"/>
</dbReference>
<accession>A0ABS7IAF4</accession>
<evidence type="ECO:0000256" key="2">
    <source>
        <dbReference type="ARBA" id="ARBA00023125"/>
    </source>
</evidence>
<comment type="caution">
    <text evidence="5">The sequence shown here is derived from an EMBL/GenBank/DDBJ whole genome shotgun (WGS) entry which is preliminary data.</text>
</comment>
<evidence type="ECO:0000256" key="1">
    <source>
        <dbReference type="ARBA" id="ARBA00023015"/>
    </source>
</evidence>
<dbReference type="Pfam" id="PF12833">
    <property type="entry name" value="HTH_18"/>
    <property type="match status" value="1"/>
</dbReference>
<sequence length="308" mass="33630">MSVDHDPLDRIAPVLRVRPELQDFCRFGGSWSLSHPDAGSGWAAFHIVVKGECLMERSGSKPVRLQAGDVILLPHGDGHVVYSNRPSGELQKIIATPKEHIRLKQTEGVAIDTELVCGRLHLESTSENMLLRTLPYLIVLQLGGYKRYVELVAMIRDELEGGCPGAANVASDLASALFVMLLRQYLEKEPPTNGLLALLSSRGTGRAAAAMVADPAHAWTLDELASLAAVSRPTLVRAFRKLCGMPPLMFLVDLRLGLARNRILHSVESFADIAAAVGYQSEAALSKAIHRHFGIRPGAMRRTHLENQ</sequence>
<dbReference type="InterPro" id="IPR011051">
    <property type="entry name" value="RmlC_Cupin_sf"/>
</dbReference>
<keyword evidence="1" id="KW-0805">Transcription regulation</keyword>
<keyword evidence="6" id="KW-1185">Reference proteome</keyword>
<proteinExistence type="predicted"/>
<evidence type="ECO:0000259" key="4">
    <source>
        <dbReference type="PROSITE" id="PS01124"/>
    </source>
</evidence>
<keyword evidence="2" id="KW-0238">DNA-binding</keyword>
<dbReference type="InterPro" id="IPR032783">
    <property type="entry name" value="AraC_lig"/>
</dbReference>
<gene>
    <name evidence="5" type="ORF">HJB60_04580</name>
</gene>
<organism evidence="5 6">
    <name type="scientific">Rhizobium lentis</name>
    <dbReference type="NCBI Taxonomy" id="1138194"/>
    <lineage>
        <taxon>Bacteria</taxon>
        <taxon>Pseudomonadati</taxon>
        <taxon>Pseudomonadota</taxon>
        <taxon>Alphaproteobacteria</taxon>
        <taxon>Hyphomicrobiales</taxon>
        <taxon>Rhizobiaceae</taxon>
        <taxon>Rhizobium/Agrobacterium group</taxon>
        <taxon>Rhizobium</taxon>
    </lineage>
</organism>
<evidence type="ECO:0000313" key="5">
    <source>
        <dbReference type="EMBL" id="MBX5088451.1"/>
    </source>
</evidence>
<protein>
    <submittedName>
        <fullName evidence="5">Helix-turn-helix transcriptional regulator</fullName>
    </submittedName>
</protein>
<dbReference type="Gene3D" id="1.10.10.60">
    <property type="entry name" value="Homeodomain-like"/>
    <property type="match status" value="1"/>
</dbReference>
<dbReference type="SMART" id="SM00342">
    <property type="entry name" value="HTH_ARAC"/>
    <property type="match status" value="1"/>
</dbReference>
<dbReference type="Proteomes" id="UP000770629">
    <property type="component" value="Unassembled WGS sequence"/>
</dbReference>
<dbReference type="SUPFAM" id="SSF51182">
    <property type="entry name" value="RmlC-like cupins"/>
    <property type="match status" value="1"/>
</dbReference>
<dbReference type="InterPro" id="IPR018060">
    <property type="entry name" value="HTH_AraC"/>
</dbReference>
<evidence type="ECO:0000256" key="3">
    <source>
        <dbReference type="ARBA" id="ARBA00023163"/>
    </source>
</evidence>